<feature type="region of interest" description="Disordered" evidence="1">
    <location>
        <begin position="1"/>
        <end position="84"/>
    </location>
</feature>
<reference evidence="2 3" key="1">
    <citation type="submission" date="2024-02" db="EMBL/GenBank/DDBJ databases">
        <title>De novo assembly and annotation of 12 fungi associated with fruit tree decline syndrome in Ontario, Canada.</title>
        <authorList>
            <person name="Sulman M."/>
            <person name="Ellouze W."/>
            <person name="Ilyukhin E."/>
        </authorList>
    </citation>
    <scope>NUCLEOTIDE SEQUENCE [LARGE SCALE GENOMIC DNA]</scope>
    <source>
        <strain evidence="2 3">M11/M66-122</strain>
    </source>
</reference>
<accession>A0AAN9YQC9</accession>
<dbReference type="EMBL" id="JAKJXP020000068">
    <property type="protein sequence ID" value="KAK7750215.1"/>
    <property type="molecule type" value="Genomic_DNA"/>
</dbReference>
<name>A0AAN9YQC9_9PEZI</name>
<evidence type="ECO:0000313" key="3">
    <source>
        <dbReference type="Proteomes" id="UP001320420"/>
    </source>
</evidence>
<evidence type="ECO:0000313" key="2">
    <source>
        <dbReference type="EMBL" id="KAK7750215.1"/>
    </source>
</evidence>
<comment type="caution">
    <text evidence="2">The sequence shown here is derived from an EMBL/GenBank/DDBJ whole genome shotgun (WGS) entry which is preliminary data.</text>
</comment>
<keyword evidence="3" id="KW-1185">Reference proteome</keyword>
<gene>
    <name evidence="2" type="ORF">SLS62_007845</name>
</gene>
<dbReference type="Proteomes" id="UP001320420">
    <property type="component" value="Unassembled WGS sequence"/>
</dbReference>
<sequence length="306" mass="33366">MGGGLAASRWATTPMPSHSRSRVSPSSIFPSSRLDDPLPPPTTSRGAGATTGGRSSGSRGSGSGDGSGAGTGESRRPPPSPQQELSRFLKIVSRIRWKLPFLDYGYKLATDGHGHGGGRPPHEVEASEIHFKIDFYEIYMHLERAIVHLLGVYGVDVHPSANGGDAARREQQQQRIGGVGQHQYHVNVLLALDDPRNPLHAVLGQGEARRQLWSAKDLRNRWKTADSDSDERTRRGAGAVAPLEAYNLELMLQVILAALEEAYLVTLRYVEEEEARANTVPRSRDGSGSEEQDWGFIADAMDWEAV</sequence>
<evidence type="ECO:0000256" key="1">
    <source>
        <dbReference type="SAM" id="MobiDB-lite"/>
    </source>
</evidence>
<dbReference type="AlphaFoldDB" id="A0AAN9YQC9"/>
<protein>
    <submittedName>
        <fullName evidence="2">Uncharacterized protein</fullName>
    </submittedName>
</protein>
<proteinExistence type="predicted"/>
<feature type="compositionally biased region" description="Gly residues" evidence="1">
    <location>
        <begin position="49"/>
        <end position="71"/>
    </location>
</feature>
<organism evidence="2 3">
    <name type="scientific">Diatrype stigma</name>
    <dbReference type="NCBI Taxonomy" id="117547"/>
    <lineage>
        <taxon>Eukaryota</taxon>
        <taxon>Fungi</taxon>
        <taxon>Dikarya</taxon>
        <taxon>Ascomycota</taxon>
        <taxon>Pezizomycotina</taxon>
        <taxon>Sordariomycetes</taxon>
        <taxon>Xylariomycetidae</taxon>
        <taxon>Xylariales</taxon>
        <taxon>Diatrypaceae</taxon>
        <taxon>Diatrype</taxon>
    </lineage>
</organism>
<feature type="compositionally biased region" description="Low complexity" evidence="1">
    <location>
        <begin position="16"/>
        <end position="32"/>
    </location>
</feature>